<evidence type="ECO:0000313" key="3">
    <source>
        <dbReference type="Proteomes" id="UP001596500"/>
    </source>
</evidence>
<organism evidence="2 3">
    <name type="scientific">Laceyella putida</name>
    <dbReference type="NCBI Taxonomy" id="110101"/>
    <lineage>
        <taxon>Bacteria</taxon>
        <taxon>Bacillati</taxon>
        <taxon>Bacillota</taxon>
        <taxon>Bacilli</taxon>
        <taxon>Bacillales</taxon>
        <taxon>Thermoactinomycetaceae</taxon>
        <taxon>Laceyella</taxon>
    </lineage>
</organism>
<dbReference type="PANTHER" id="PTHR43355:SF2">
    <property type="entry name" value="FLAVIN REDUCTASE (NADPH)"/>
    <property type="match status" value="1"/>
</dbReference>
<protein>
    <submittedName>
        <fullName evidence="2">NAD(P)-dependent oxidoreductase</fullName>
    </submittedName>
</protein>
<dbReference type="Pfam" id="PF13460">
    <property type="entry name" value="NAD_binding_10"/>
    <property type="match status" value="1"/>
</dbReference>
<feature type="domain" description="NAD(P)-binding" evidence="1">
    <location>
        <begin position="7"/>
        <end position="193"/>
    </location>
</feature>
<dbReference type="InterPro" id="IPR051606">
    <property type="entry name" value="Polyketide_Oxido-like"/>
</dbReference>
<dbReference type="Proteomes" id="UP001596500">
    <property type="component" value="Unassembled WGS sequence"/>
</dbReference>
<gene>
    <name evidence="2" type="ORF">ACFQNG_00235</name>
</gene>
<dbReference type="PANTHER" id="PTHR43355">
    <property type="entry name" value="FLAVIN REDUCTASE (NADPH)"/>
    <property type="match status" value="1"/>
</dbReference>
<evidence type="ECO:0000259" key="1">
    <source>
        <dbReference type="Pfam" id="PF13460"/>
    </source>
</evidence>
<accession>A0ABW2RF83</accession>
<dbReference type="InterPro" id="IPR016040">
    <property type="entry name" value="NAD(P)-bd_dom"/>
</dbReference>
<evidence type="ECO:0000313" key="2">
    <source>
        <dbReference type="EMBL" id="MFC7439601.1"/>
    </source>
</evidence>
<dbReference type="RefSeq" id="WP_379862785.1">
    <property type="nucleotide sequence ID" value="NZ_JBHTBW010000002.1"/>
</dbReference>
<keyword evidence="3" id="KW-1185">Reference proteome</keyword>
<reference evidence="3" key="1">
    <citation type="journal article" date="2019" name="Int. J. Syst. Evol. Microbiol.">
        <title>The Global Catalogue of Microorganisms (GCM) 10K type strain sequencing project: providing services to taxonomists for standard genome sequencing and annotation.</title>
        <authorList>
            <consortium name="The Broad Institute Genomics Platform"/>
            <consortium name="The Broad Institute Genome Sequencing Center for Infectious Disease"/>
            <person name="Wu L."/>
            <person name="Ma J."/>
        </authorList>
    </citation>
    <scope>NUCLEOTIDE SEQUENCE [LARGE SCALE GENOMIC DNA]</scope>
    <source>
        <strain evidence="3">CGMCC 1.12942</strain>
    </source>
</reference>
<dbReference type="EMBL" id="JBHTBW010000002">
    <property type="protein sequence ID" value="MFC7439601.1"/>
    <property type="molecule type" value="Genomic_DNA"/>
</dbReference>
<sequence>MKIFLLGATGRVGGRFLHFALRDGHHVTALVRNPERVNTPHPNLTIRQGDARRQENIAQALKGAEIVVSALSTDGTTTLTDSIRFIIKAMTEENVKRIITVGTAGILQSRTDPSLLRYQSNESKRSSTFAAEEHHQVYNLLAQTELLWTIVCPTALKKQTRPQPVRALRDYLPENGTSVSFSDTAAFVYKQIYDHEYVRARVGIAY</sequence>
<comment type="caution">
    <text evidence="2">The sequence shown here is derived from an EMBL/GenBank/DDBJ whole genome shotgun (WGS) entry which is preliminary data.</text>
</comment>
<dbReference type="SUPFAM" id="SSF51735">
    <property type="entry name" value="NAD(P)-binding Rossmann-fold domains"/>
    <property type="match status" value="1"/>
</dbReference>
<name>A0ABW2RF83_9BACL</name>
<dbReference type="InterPro" id="IPR036291">
    <property type="entry name" value="NAD(P)-bd_dom_sf"/>
</dbReference>
<proteinExistence type="predicted"/>
<dbReference type="Gene3D" id="3.40.50.720">
    <property type="entry name" value="NAD(P)-binding Rossmann-like Domain"/>
    <property type="match status" value="1"/>
</dbReference>